<protein>
    <submittedName>
        <fullName evidence="2">Uncharacterized protein</fullName>
    </submittedName>
</protein>
<evidence type="ECO:0000313" key="3">
    <source>
        <dbReference type="Proteomes" id="UP000053244"/>
    </source>
</evidence>
<keyword evidence="1" id="KW-0812">Transmembrane</keyword>
<keyword evidence="1" id="KW-1133">Transmembrane helix</keyword>
<dbReference type="AlphaFoldDB" id="A0A0X3V7X5"/>
<dbReference type="EMBL" id="LLZH01000027">
    <property type="protein sequence ID" value="KUL40507.1"/>
    <property type="molecule type" value="Genomic_DNA"/>
</dbReference>
<keyword evidence="1" id="KW-0472">Membrane</keyword>
<feature type="transmembrane region" description="Helical" evidence="1">
    <location>
        <begin position="70"/>
        <end position="95"/>
    </location>
</feature>
<keyword evidence="3" id="KW-1185">Reference proteome</keyword>
<name>A0A0X3V7X5_9ACTN</name>
<dbReference type="RefSeq" id="WP_067685981.1">
    <property type="nucleotide sequence ID" value="NZ_LLZH01000027.1"/>
</dbReference>
<gene>
    <name evidence="2" type="ORF">ADL15_07170</name>
</gene>
<dbReference type="InterPro" id="IPR045629">
    <property type="entry name" value="DUF6232"/>
</dbReference>
<evidence type="ECO:0000313" key="2">
    <source>
        <dbReference type="EMBL" id="KUL40507.1"/>
    </source>
</evidence>
<comment type="caution">
    <text evidence="2">The sequence shown here is derived from an EMBL/GenBank/DDBJ whole genome shotgun (WGS) entry which is preliminary data.</text>
</comment>
<dbReference type="Proteomes" id="UP000053244">
    <property type="component" value="Unassembled WGS sequence"/>
</dbReference>
<organism evidence="2 3">
    <name type="scientific">Actinoplanes awajinensis subsp. mycoplanecinus</name>
    <dbReference type="NCBI Taxonomy" id="135947"/>
    <lineage>
        <taxon>Bacteria</taxon>
        <taxon>Bacillati</taxon>
        <taxon>Actinomycetota</taxon>
        <taxon>Actinomycetes</taxon>
        <taxon>Micromonosporales</taxon>
        <taxon>Micromonosporaceae</taxon>
        <taxon>Actinoplanes</taxon>
    </lineage>
</organism>
<dbReference type="OrthoDB" id="3294871at2"/>
<evidence type="ECO:0000256" key="1">
    <source>
        <dbReference type="SAM" id="Phobius"/>
    </source>
</evidence>
<accession>A0A0X3V7X5</accession>
<proteinExistence type="predicted"/>
<dbReference type="Pfam" id="PF19744">
    <property type="entry name" value="DUF6232"/>
    <property type="match status" value="1"/>
</dbReference>
<sequence>MALDSHTSSAVCYFYPGPHVVVTNTYIETPDGLFHLHDLVFTSIAHHYAHPARTVAMFCAAVELALAAPLAVIFGSALMILAGLVAAAGMGGAVVRDGHRNPRLMELRALHRGVPTILFSSADKTEFEQVRRAVIRAVEAGRHPLP</sequence>
<reference evidence="2 3" key="1">
    <citation type="submission" date="2015-10" db="EMBL/GenBank/DDBJ databases">
        <authorList>
            <person name="Gilbert D.G."/>
        </authorList>
    </citation>
    <scope>NUCLEOTIDE SEQUENCE [LARGE SCALE GENOMIC DNA]</scope>
    <source>
        <strain evidence="2 3">NRRL B-16712</strain>
    </source>
</reference>